<gene>
    <name evidence="2" type="ORF">TR159410</name>
</gene>
<evidence type="ECO:0000313" key="2">
    <source>
        <dbReference type="EMBL" id="JAP52078.1"/>
    </source>
</evidence>
<proteinExistence type="predicted"/>
<dbReference type="EMBL" id="GEEE01011147">
    <property type="protein sequence ID" value="JAP52078.1"/>
    <property type="molecule type" value="Transcribed_RNA"/>
</dbReference>
<sequence>MARTTGEAIITGAMKASRRLEECFRNRDDGDRVGCFGNRFILFWFFLTSLFEAHSNFHRGVGEQGQRSSLAVYSPTHHSLHKPRIGGPHMASTISEDDASEQNSGRKKWIIEHQLFELPPSTFNNDLRLPTRLHCGEASCVNNARPKFI</sequence>
<protein>
    <submittedName>
        <fullName evidence="2">Uncharacterized protein</fullName>
    </submittedName>
</protein>
<dbReference type="AlphaFoldDB" id="A0A0X3PK88"/>
<accession>A0A0X3PK88</accession>
<evidence type="ECO:0000256" key="1">
    <source>
        <dbReference type="SAM" id="MobiDB-lite"/>
    </source>
</evidence>
<feature type="region of interest" description="Disordered" evidence="1">
    <location>
        <begin position="78"/>
        <end position="99"/>
    </location>
</feature>
<name>A0A0X3PK88_SCHSO</name>
<reference evidence="2" key="1">
    <citation type="submission" date="2016-01" db="EMBL/GenBank/DDBJ databases">
        <title>Reference transcriptome for the parasite Schistocephalus solidus: insights into the molecular evolution of parasitism.</title>
        <authorList>
            <person name="Hebert F.O."/>
            <person name="Grambauer S."/>
            <person name="Barber I."/>
            <person name="Landry C.R."/>
            <person name="Aubin-Horth N."/>
        </authorList>
    </citation>
    <scope>NUCLEOTIDE SEQUENCE</scope>
</reference>
<organism evidence="2">
    <name type="scientific">Schistocephalus solidus</name>
    <name type="common">Tapeworm</name>
    <dbReference type="NCBI Taxonomy" id="70667"/>
    <lineage>
        <taxon>Eukaryota</taxon>
        <taxon>Metazoa</taxon>
        <taxon>Spiralia</taxon>
        <taxon>Lophotrochozoa</taxon>
        <taxon>Platyhelminthes</taxon>
        <taxon>Cestoda</taxon>
        <taxon>Eucestoda</taxon>
        <taxon>Diphyllobothriidea</taxon>
        <taxon>Diphyllobothriidae</taxon>
        <taxon>Schistocephalus</taxon>
    </lineage>
</organism>